<dbReference type="STRING" id="1356854.N007_12000"/>
<accession>T0BIM0</accession>
<name>T0BIM0_ALIAG</name>
<accession>A0A9E6ZFG3</accession>
<dbReference type="RefSeq" id="WP_021297458.1">
    <property type="nucleotide sequence ID" value="NZ_AURB01000154.1"/>
</dbReference>
<evidence type="ECO:0000313" key="1">
    <source>
        <dbReference type="EMBL" id="UNO49035.1"/>
    </source>
</evidence>
<dbReference type="EMBL" id="CP080467">
    <property type="protein sequence ID" value="UNO49035.1"/>
    <property type="molecule type" value="Genomic_DNA"/>
</dbReference>
<proteinExistence type="predicted"/>
<evidence type="ECO:0000313" key="2">
    <source>
        <dbReference type="Proteomes" id="UP000829401"/>
    </source>
</evidence>
<keyword evidence="2" id="KW-1185">Reference proteome</keyword>
<reference evidence="2" key="1">
    <citation type="journal article" date="2022" name="G3 (Bethesda)">
        <title>Unveiling the complete genome sequence of Alicyclobacillus acidoterrestris DSM 3922T, a taint-producing strain.</title>
        <authorList>
            <person name="Leonardo I.C."/>
            <person name="Barreto Crespo M.T."/>
            <person name="Gaspar F.B."/>
        </authorList>
    </citation>
    <scope>NUCLEOTIDE SEQUENCE [LARGE SCALE GENOMIC DNA]</scope>
    <source>
        <strain evidence="2">DSM 3922</strain>
    </source>
</reference>
<protein>
    <submittedName>
        <fullName evidence="1">Uncharacterized protein</fullName>
    </submittedName>
</protein>
<dbReference type="KEGG" id="aaco:K1I37_00210"/>
<dbReference type="AlphaFoldDB" id="T0BIM0"/>
<dbReference type="Proteomes" id="UP000829401">
    <property type="component" value="Chromosome"/>
</dbReference>
<organism evidence="1 2">
    <name type="scientific">Alicyclobacillus acidoterrestris (strain ATCC 49025 / DSM 3922 / CIP 106132 / NCIMB 13137 / GD3B)</name>
    <dbReference type="NCBI Taxonomy" id="1356854"/>
    <lineage>
        <taxon>Bacteria</taxon>
        <taxon>Bacillati</taxon>
        <taxon>Bacillota</taxon>
        <taxon>Bacilli</taxon>
        <taxon>Bacillales</taxon>
        <taxon>Alicyclobacillaceae</taxon>
        <taxon>Alicyclobacillus</taxon>
    </lineage>
</organism>
<sequence length="145" mass="15288">MGVNAIKGAGALVIFGISWMDHIFSPLIWALMILAGLDIVLNVHKGLQHQMGKIGSAFASLGGLSLLKSGTLFSAQTLHYAVAVMVLVYLQIVVPQIVAFVGNLKFVTIAEKQAASTIIQGGASQLTAEAQKVEQMNMPSPASKQ</sequence>
<gene>
    <name evidence="1" type="ORF">K1I37_00210</name>
</gene>